<organism evidence="1 2">
    <name type="scientific">Sulfuriferula multivorans</name>
    <dbReference type="NCBI Taxonomy" id="1559896"/>
    <lineage>
        <taxon>Bacteria</taxon>
        <taxon>Pseudomonadati</taxon>
        <taxon>Pseudomonadota</taxon>
        <taxon>Betaproteobacteria</taxon>
        <taxon>Nitrosomonadales</taxon>
        <taxon>Sulfuricellaceae</taxon>
        <taxon>Sulfuriferula</taxon>
    </lineage>
</organism>
<reference evidence="1 2" key="1">
    <citation type="submission" date="2019-09" db="EMBL/GenBank/DDBJ databases">
        <title>H2 Metabolism Revealed by Metagenomic Analysis in Subglacial Sediment of East Antarctica.</title>
        <authorList>
            <person name="Yang Z."/>
            <person name="Zhang Y."/>
            <person name="Lv Y."/>
            <person name="Yan W."/>
            <person name="Xiao X."/>
            <person name="Sun B."/>
            <person name="Ma H."/>
        </authorList>
    </citation>
    <scope>NUCLEOTIDE SEQUENCE [LARGE SCALE GENOMIC DNA]</scope>
    <source>
        <strain evidence="1">Bin2_2</strain>
    </source>
</reference>
<dbReference type="Proteomes" id="UP000483432">
    <property type="component" value="Unassembled WGS sequence"/>
</dbReference>
<comment type="caution">
    <text evidence="1">The sequence shown here is derived from an EMBL/GenBank/DDBJ whole genome shotgun (WGS) entry which is preliminary data.</text>
</comment>
<dbReference type="Pfam" id="PF19742">
    <property type="entry name" value="DUF6231"/>
    <property type="match status" value="1"/>
</dbReference>
<dbReference type="AlphaFoldDB" id="A0A7C9NSM2"/>
<name>A0A7C9NSM2_9PROT</name>
<sequence>MNWLDYVQNRLLEMQPASICALEESALQLVTRILPNTPVSTQGEAPTTLCTFAVGVHALKGLSASQAQQLISKTRIYVAPRLLLVEGTGCALNAEAFRALGFSLCFYDEAENLSIYEYDLATYKPVPDWLNARYWAHPERWKP</sequence>
<accession>A0A7C9NSM2</accession>
<protein>
    <submittedName>
        <fullName evidence="1">Uncharacterized protein</fullName>
    </submittedName>
</protein>
<dbReference type="EMBL" id="JAAFGW010000063">
    <property type="protein sequence ID" value="NDP47881.1"/>
    <property type="molecule type" value="Genomic_DNA"/>
</dbReference>
<proteinExistence type="predicted"/>
<gene>
    <name evidence="1" type="ORF">GZ085_05715</name>
</gene>
<evidence type="ECO:0000313" key="2">
    <source>
        <dbReference type="Proteomes" id="UP000483432"/>
    </source>
</evidence>
<evidence type="ECO:0000313" key="1">
    <source>
        <dbReference type="EMBL" id="NDP47881.1"/>
    </source>
</evidence>
<dbReference type="InterPro" id="IPR046199">
    <property type="entry name" value="DUF6231"/>
</dbReference>